<accession>A0A914VSV9</accession>
<organism evidence="13 14">
    <name type="scientific">Plectus sambesii</name>
    <dbReference type="NCBI Taxonomy" id="2011161"/>
    <lineage>
        <taxon>Eukaryota</taxon>
        <taxon>Metazoa</taxon>
        <taxon>Ecdysozoa</taxon>
        <taxon>Nematoda</taxon>
        <taxon>Chromadorea</taxon>
        <taxon>Plectida</taxon>
        <taxon>Plectina</taxon>
        <taxon>Plectoidea</taxon>
        <taxon>Plectidae</taxon>
        <taxon>Plectus</taxon>
    </lineage>
</organism>
<comment type="subunit">
    <text evidence="11">Interacts with BRI3BP. Interacts with MGAT1 and IFITM3.</text>
</comment>
<keyword evidence="4" id="KW-0963">Cytoplasm</keyword>
<evidence type="ECO:0000256" key="2">
    <source>
        <dbReference type="ARBA" id="ARBA00004556"/>
    </source>
</evidence>
<evidence type="ECO:0000256" key="6">
    <source>
        <dbReference type="ARBA" id="ARBA00022989"/>
    </source>
</evidence>
<evidence type="ECO:0000313" key="14">
    <source>
        <dbReference type="WBParaSite" id="PSAMB.scaffold2485size22939.g17995.t1"/>
    </source>
</evidence>
<comment type="subcellular location">
    <subcellularLocation>
        <location evidence="2">Cytoplasm</location>
        <location evidence="2">Perinuclear region</location>
    </subcellularLocation>
    <subcellularLocation>
        <location evidence="1">Lysosome membrane</location>
        <topology evidence="1">Multi-pass membrane protein</topology>
    </subcellularLocation>
</comment>
<dbReference type="InterPro" id="IPR019317">
    <property type="entry name" value="BRI3"/>
</dbReference>
<evidence type="ECO:0000256" key="12">
    <source>
        <dbReference type="SAM" id="Phobius"/>
    </source>
</evidence>
<sequence length="111" mass="12144">MATYYSPPPPYSVTPQGMMLQPMAPPAPSKVVVVQQSPPQPAPATTINVISGAHGNCRHCQSGHVVLKRDTFWLVILVALAVLTFPFGLVFCCFIPCCTWEQVCTNCRRRA</sequence>
<evidence type="ECO:0000256" key="10">
    <source>
        <dbReference type="ARBA" id="ARBA00035449"/>
    </source>
</evidence>
<feature type="transmembrane region" description="Helical" evidence="12">
    <location>
        <begin position="72"/>
        <end position="100"/>
    </location>
</feature>
<name>A0A914VSV9_9BILA</name>
<evidence type="ECO:0000256" key="11">
    <source>
        <dbReference type="ARBA" id="ARBA00046593"/>
    </source>
</evidence>
<evidence type="ECO:0000256" key="5">
    <source>
        <dbReference type="ARBA" id="ARBA00022692"/>
    </source>
</evidence>
<dbReference type="GO" id="GO:0048471">
    <property type="term" value="C:perinuclear region of cytoplasm"/>
    <property type="evidence" value="ECO:0007669"/>
    <property type="project" value="UniProtKB-SubCell"/>
</dbReference>
<keyword evidence="8" id="KW-0458">Lysosome</keyword>
<evidence type="ECO:0000256" key="7">
    <source>
        <dbReference type="ARBA" id="ARBA00023136"/>
    </source>
</evidence>
<evidence type="ECO:0000313" key="13">
    <source>
        <dbReference type="Proteomes" id="UP000887566"/>
    </source>
</evidence>
<protein>
    <recommendedName>
        <fullName evidence="9">Membrane protein BRI3</fullName>
    </recommendedName>
    <alternativeName>
        <fullName evidence="10">Brain protein I3</fullName>
    </alternativeName>
</protein>
<comment type="similarity">
    <text evidence="3">Belongs to the BRI3 family.</text>
</comment>
<dbReference type="AlphaFoldDB" id="A0A914VSV9"/>
<dbReference type="PANTHER" id="PTHR13551">
    <property type="entry name" value="BRAIN PROTEIN I3"/>
    <property type="match status" value="1"/>
</dbReference>
<keyword evidence="5 12" id="KW-0812">Transmembrane</keyword>
<keyword evidence="7 12" id="KW-0472">Membrane</keyword>
<evidence type="ECO:0000256" key="4">
    <source>
        <dbReference type="ARBA" id="ARBA00022490"/>
    </source>
</evidence>
<dbReference type="Proteomes" id="UP000887566">
    <property type="component" value="Unplaced"/>
</dbReference>
<keyword evidence="13" id="KW-1185">Reference proteome</keyword>
<evidence type="ECO:0000256" key="3">
    <source>
        <dbReference type="ARBA" id="ARBA00008090"/>
    </source>
</evidence>
<reference evidence="14" key="1">
    <citation type="submission" date="2022-11" db="UniProtKB">
        <authorList>
            <consortium name="WormBaseParasite"/>
        </authorList>
    </citation>
    <scope>IDENTIFICATION</scope>
</reference>
<evidence type="ECO:0000256" key="1">
    <source>
        <dbReference type="ARBA" id="ARBA00004155"/>
    </source>
</evidence>
<evidence type="ECO:0000256" key="9">
    <source>
        <dbReference type="ARBA" id="ARBA00035284"/>
    </source>
</evidence>
<proteinExistence type="inferred from homology"/>
<dbReference type="PANTHER" id="PTHR13551:SF1">
    <property type="entry name" value="MEMBRANE PROTEIN BRI3"/>
    <property type="match status" value="1"/>
</dbReference>
<keyword evidence="6 12" id="KW-1133">Transmembrane helix</keyword>
<dbReference type="WBParaSite" id="PSAMB.scaffold2485size22939.g17995.t1">
    <property type="protein sequence ID" value="PSAMB.scaffold2485size22939.g17995.t1"/>
    <property type="gene ID" value="PSAMB.scaffold2485size22939.g17995"/>
</dbReference>
<dbReference type="GO" id="GO:0005765">
    <property type="term" value="C:lysosomal membrane"/>
    <property type="evidence" value="ECO:0007669"/>
    <property type="project" value="UniProtKB-SubCell"/>
</dbReference>
<evidence type="ECO:0000256" key="8">
    <source>
        <dbReference type="ARBA" id="ARBA00023228"/>
    </source>
</evidence>